<evidence type="ECO:0000256" key="1">
    <source>
        <dbReference type="SAM" id="MobiDB-lite"/>
    </source>
</evidence>
<dbReference type="Proteomes" id="UP001642484">
    <property type="component" value="Unassembled WGS sequence"/>
</dbReference>
<comment type="caution">
    <text evidence="2">The sequence shown here is derived from an EMBL/GenBank/DDBJ whole genome shotgun (WGS) entry which is preliminary data.</text>
</comment>
<name>A0ABP0T108_9DINO</name>
<accession>A0ABP0T108</accession>
<proteinExistence type="predicted"/>
<feature type="compositionally biased region" description="Acidic residues" evidence="1">
    <location>
        <begin position="150"/>
        <end position="161"/>
    </location>
</feature>
<gene>
    <name evidence="2" type="ORF">CCMP2556_LOCUS55484</name>
</gene>
<feature type="region of interest" description="Disordered" evidence="1">
    <location>
        <begin position="131"/>
        <end position="240"/>
    </location>
</feature>
<feature type="compositionally biased region" description="Basic residues" evidence="1">
    <location>
        <begin position="199"/>
        <end position="222"/>
    </location>
</feature>
<organism evidence="2 3">
    <name type="scientific">Durusdinium trenchii</name>
    <dbReference type="NCBI Taxonomy" id="1381693"/>
    <lineage>
        <taxon>Eukaryota</taxon>
        <taxon>Sar</taxon>
        <taxon>Alveolata</taxon>
        <taxon>Dinophyceae</taxon>
        <taxon>Suessiales</taxon>
        <taxon>Symbiodiniaceae</taxon>
        <taxon>Durusdinium</taxon>
    </lineage>
</organism>
<protein>
    <submittedName>
        <fullName evidence="2">Uncharacterized protein</fullName>
    </submittedName>
</protein>
<reference evidence="2 3" key="1">
    <citation type="submission" date="2024-02" db="EMBL/GenBank/DDBJ databases">
        <authorList>
            <person name="Chen Y."/>
            <person name="Shah S."/>
            <person name="Dougan E. K."/>
            <person name="Thang M."/>
            <person name="Chan C."/>
        </authorList>
    </citation>
    <scope>NUCLEOTIDE SEQUENCE [LARGE SCALE GENOMIC DNA]</scope>
</reference>
<dbReference type="EMBL" id="CAXAMN010028997">
    <property type="protein sequence ID" value="CAK9118392.1"/>
    <property type="molecule type" value="Genomic_DNA"/>
</dbReference>
<evidence type="ECO:0000313" key="3">
    <source>
        <dbReference type="Proteomes" id="UP001642484"/>
    </source>
</evidence>
<evidence type="ECO:0000313" key="2">
    <source>
        <dbReference type="EMBL" id="CAK9118392.1"/>
    </source>
</evidence>
<feature type="compositionally biased region" description="Basic and acidic residues" evidence="1">
    <location>
        <begin position="229"/>
        <end position="240"/>
    </location>
</feature>
<keyword evidence="3" id="KW-1185">Reference proteome</keyword>
<sequence length="367" mass="41361">MDVSNLGVLWETEQAIRDHLRSTADGDLQVLFKEKTKETVKDACVPHVHALLKIALQKTVETDGMPPPPIHPLREQLEQLYQRCGRTGIGEDQIVADSWWVRKFIGLVKMKVRKRKVSVCKAERLKRSRSRGLNILRASPTKRKVQSITEDADEAPEDREEPMERKCRKKKIPSGSSTDRKGRTRKTSGATGTPEPKGRAKPKGKSKPKAKAKPKAKGKARAKAQSQKGPEEVAEEFRSDSKFSSEQFTDISNFLDRFEPYEKVQDKRFKSFARSLIPDLEKHSLDNIYWTRGNVGITKLETGKDILHFSFNQSSATDAQKMAVSIKCAIIAAQGLDKGLDYRKDGPLTEKLKHNAQLVLFLAANKM</sequence>